<name>A0A3E5GPH3_9FIRM</name>
<accession>A0A3E5GPH3</accession>
<gene>
    <name evidence="3" type="ORF">DXB12_13870</name>
</gene>
<dbReference type="Gene3D" id="3.40.50.300">
    <property type="entry name" value="P-loop containing nucleotide triphosphate hydrolases"/>
    <property type="match status" value="1"/>
</dbReference>
<evidence type="ECO:0000313" key="3">
    <source>
        <dbReference type="EMBL" id="RGO47650.1"/>
    </source>
</evidence>
<dbReference type="InterPro" id="IPR046462">
    <property type="entry name" value="TerL_nuclease"/>
</dbReference>
<dbReference type="PANTHER" id="PTHR41287">
    <property type="match status" value="1"/>
</dbReference>
<dbReference type="PANTHER" id="PTHR41287:SF1">
    <property type="entry name" value="PROTEIN YMFN"/>
    <property type="match status" value="1"/>
</dbReference>
<dbReference type="Pfam" id="PF20441">
    <property type="entry name" value="TerL_nuclease"/>
    <property type="match status" value="1"/>
</dbReference>
<protein>
    <submittedName>
        <fullName evidence="3">Terminase large subunit</fullName>
    </submittedName>
</protein>
<evidence type="ECO:0000313" key="4">
    <source>
        <dbReference type="Proteomes" id="UP000261055"/>
    </source>
</evidence>
<proteinExistence type="predicted"/>
<dbReference type="InterPro" id="IPR005021">
    <property type="entry name" value="Terminase_largesu-like"/>
</dbReference>
<feature type="domain" description="Terminase large subunit-like endonuclease" evidence="2">
    <location>
        <begin position="270"/>
        <end position="550"/>
    </location>
</feature>
<organism evidence="3 4">
    <name type="scientific">Dorea formicigenerans</name>
    <dbReference type="NCBI Taxonomy" id="39486"/>
    <lineage>
        <taxon>Bacteria</taxon>
        <taxon>Bacillati</taxon>
        <taxon>Bacillota</taxon>
        <taxon>Clostridia</taxon>
        <taxon>Lachnospirales</taxon>
        <taxon>Lachnospiraceae</taxon>
        <taxon>Dorea</taxon>
    </lineage>
</organism>
<evidence type="ECO:0000259" key="2">
    <source>
        <dbReference type="Pfam" id="PF20441"/>
    </source>
</evidence>
<comment type="caution">
    <text evidence="3">The sequence shown here is derived from an EMBL/GenBank/DDBJ whole genome shotgun (WGS) entry which is preliminary data.</text>
</comment>
<dbReference type="InterPro" id="IPR027417">
    <property type="entry name" value="P-loop_NTPase"/>
</dbReference>
<feature type="domain" description="Terminase large subunit-like ATPase" evidence="1">
    <location>
        <begin position="78"/>
        <end position="262"/>
    </location>
</feature>
<dbReference type="InterPro" id="IPR046461">
    <property type="entry name" value="TerL_ATPase"/>
</dbReference>
<reference evidence="3 4" key="1">
    <citation type="submission" date="2018-08" db="EMBL/GenBank/DDBJ databases">
        <title>A genome reference for cultivated species of the human gut microbiota.</title>
        <authorList>
            <person name="Zou Y."/>
            <person name="Xue W."/>
            <person name="Luo G."/>
        </authorList>
    </citation>
    <scope>NUCLEOTIDE SEQUENCE [LARGE SCALE GENOMIC DNA]</scope>
    <source>
        <strain evidence="3 4">OM02-12</strain>
    </source>
</reference>
<dbReference type="Proteomes" id="UP000261055">
    <property type="component" value="Unassembled WGS sequence"/>
</dbReference>
<evidence type="ECO:0000259" key="1">
    <source>
        <dbReference type="Pfam" id="PF03354"/>
    </source>
</evidence>
<dbReference type="Pfam" id="PF03354">
    <property type="entry name" value="TerL_ATPase"/>
    <property type="match status" value="1"/>
</dbReference>
<dbReference type="EMBL" id="QSVQ01000020">
    <property type="protein sequence ID" value="RGO47650.1"/>
    <property type="molecule type" value="Genomic_DNA"/>
</dbReference>
<dbReference type="RefSeq" id="WP_117614084.1">
    <property type="nucleotide sequence ID" value="NZ_QSVQ01000020.1"/>
</dbReference>
<sequence length="567" mass="66496">MAKSKLFEEVKAYAQGIIDGTIIANEDRILAAKRFFRDLENPKYEMRTRDADFVIKIIEATFTHVKGPKKGEPFLLEPWQKFICYNLAGFYYKGTNERRFKEAFIFLPRKNSKTFFASALAWAMSLLERKYYSVLYIIASKLDRALEAFDNIRENVEYMGEAKNFKILNNNAEHSISRTFYDADGEKVGAMKMQALAADAKRADGLNANFIILDELHAYKNANEYYVYKQAMKAYINKLLIGITTAGIDMNTFCYQRLKYCQEVMRGTKEDEEYFIFICMADNPDDYTNPVEHEKANPNYRVTIRPNDILNEALQAQNDPTGRNEFLNKSLNIYTNALSTYFDVFEAQESDGKYNWSLEELAKLPIKWYGGADLSKMYDLTGGALHGRYKDVDICISHGFIPITTAHLKAEEDQIPFFWWEEQGWLTLCNSDTIEYEDVLRWFSQMRDMGFQIKWIGYDRRYSREFVLKAKKAGFKMRDQSQRYVEKTEAFREIEKKLKKKSFYYVHNKAFEYCLQNVKAIEDSDEFVRFEKVKPAYRIDLFDADVIACKQMLIDQEKAQKQGSWFK</sequence>
<dbReference type="AlphaFoldDB" id="A0A3E5GPH3"/>
<keyword evidence="4" id="KW-1185">Reference proteome</keyword>
<dbReference type="GO" id="GO:0004519">
    <property type="term" value="F:endonuclease activity"/>
    <property type="evidence" value="ECO:0007669"/>
    <property type="project" value="InterPro"/>
</dbReference>